<name>A0A2V1DXW8_9PLEO</name>
<organism evidence="2 3">
    <name type="scientific">Periconia macrospinosa</name>
    <dbReference type="NCBI Taxonomy" id="97972"/>
    <lineage>
        <taxon>Eukaryota</taxon>
        <taxon>Fungi</taxon>
        <taxon>Dikarya</taxon>
        <taxon>Ascomycota</taxon>
        <taxon>Pezizomycotina</taxon>
        <taxon>Dothideomycetes</taxon>
        <taxon>Pleosporomycetidae</taxon>
        <taxon>Pleosporales</taxon>
        <taxon>Massarineae</taxon>
        <taxon>Periconiaceae</taxon>
        <taxon>Periconia</taxon>
    </lineage>
</organism>
<feature type="region of interest" description="Disordered" evidence="1">
    <location>
        <begin position="204"/>
        <end position="223"/>
    </location>
</feature>
<sequence length="299" mass="33183">MNNSTSTTHPLSLQNNPINILPPTSKKAQWDILNSYIDKLSSDGLPPADRIILDNFDKSVLTTLLTKKHSKLDVLHSEANSSLSIPSPRRHVKRSSVLSFPNYEIGTYVPGHRRTPAVDGMPPLSLDIPTNTPAASPPQIDPSRPPHRNTITELVSSQRNPQLCSSNEGIPLQALEVSPLSPTFGPRRGEIPSGTLERRRASLPTNQFDPSTYPTFEQPSEDLGHDTKARQNIQSMADWGTGGEKRILWEAAWKEIEGNFEDYFGRFSGDDGGKESLWDRILDVSARIQDIERNGSRCN</sequence>
<gene>
    <name evidence="2" type="ORF">DM02DRAFT_265231</name>
</gene>
<accession>A0A2V1DXW8</accession>
<keyword evidence="3" id="KW-1185">Reference proteome</keyword>
<dbReference type="AlphaFoldDB" id="A0A2V1DXW8"/>
<protein>
    <submittedName>
        <fullName evidence="2">Uncharacterized protein</fullName>
    </submittedName>
</protein>
<dbReference type="EMBL" id="KZ805334">
    <property type="protein sequence ID" value="PVI03198.1"/>
    <property type="molecule type" value="Genomic_DNA"/>
</dbReference>
<dbReference type="Proteomes" id="UP000244855">
    <property type="component" value="Unassembled WGS sequence"/>
</dbReference>
<feature type="compositionally biased region" description="Polar residues" evidence="1">
    <location>
        <begin position="204"/>
        <end position="218"/>
    </location>
</feature>
<evidence type="ECO:0000313" key="3">
    <source>
        <dbReference type="Proteomes" id="UP000244855"/>
    </source>
</evidence>
<proteinExistence type="predicted"/>
<reference evidence="2 3" key="1">
    <citation type="journal article" date="2018" name="Sci. Rep.">
        <title>Comparative genomics provides insights into the lifestyle and reveals functional heterogeneity of dark septate endophytic fungi.</title>
        <authorList>
            <person name="Knapp D.G."/>
            <person name="Nemeth J.B."/>
            <person name="Barry K."/>
            <person name="Hainaut M."/>
            <person name="Henrissat B."/>
            <person name="Johnson J."/>
            <person name="Kuo A."/>
            <person name="Lim J.H.P."/>
            <person name="Lipzen A."/>
            <person name="Nolan M."/>
            <person name="Ohm R.A."/>
            <person name="Tamas L."/>
            <person name="Grigoriev I.V."/>
            <person name="Spatafora J.W."/>
            <person name="Nagy L.G."/>
            <person name="Kovacs G.M."/>
        </authorList>
    </citation>
    <scope>NUCLEOTIDE SEQUENCE [LARGE SCALE GENOMIC DNA]</scope>
    <source>
        <strain evidence="2 3">DSE2036</strain>
    </source>
</reference>
<evidence type="ECO:0000313" key="2">
    <source>
        <dbReference type="EMBL" id="PVI03198.1"/>
    </source>
</evidence>
<dbReference type="OrthoDB" id="3764847at2759"/>
<evidence type="ECO:0000256" key="1">
    <source>
        <dbReference type="SAM" id="MobiDB-lite"/>
    </source>
</evidence>